<dbReference type="AlphaFoldDB" id="A0AA88QNX2"/>
<protein>
    <recommendedName>
        <fullName evidence="1">Retrotransposon gag domain-containing protein</fullName>
    </recommendedName>
</protein>
<evidence type="ECO:0000313" key="2">
    <source>
        <dbReference type="EMBL" id="KAK2968286.1"/>
    </source>
</evidence>
<name>A0AA88QNX2_9ASTE</name>
<comment type="caution">
    <text evidence="2">The sequence shown here is derived from an EMBL/GenBank/DDBJ whole genome shotgun (WGS) entry which is preliminary data.</text>
</comment>
<dbReference type="EMBL" id="JAVXUO010002923">
    <property type="protein sequence ID" value="KAK2968286.1"/>
    <property type="molecule type" value="Genomic_DNA"/>
</dbReference>
<reference evidence="2" key="1">
    <citation type="submission" date="2022-12" db="EMBL/GenBank/DDBJ databases">
        <title>Draft genome assemblies for two species of Escallonia (Escalloniales).</title>
        <authorList>
            <person name="Chanderbali A."/>
            <person name="Dervinis C."/>
            <person name="Anghel I."/>
            <person name="Soltis D."/>
            <person name="Soltis P."/>
            <person name="Zapata F."/>
        </authorList>
    </citation>
    <scope>NUCLEOTIDE SEQUENCE</scope>
    <source>
        <strain evidence="2">UCBG92.1500</strain>
        <tissue evidence="2">Leaf</tissue>
    </source>
</reference>
<organism evidence="2 3">
    <name type="scientific">Escallonia rubra</name>
    <dbReference type="NCBI Taxonomy" id="112253"/>
    <lineage>
        <taxon>Eukaryota</taxon>
        <taxon>Viridiplantae</taxon>
        <taxon>Streptophyta</taxon>
        <taxon>Embryophyta</taxon>
        <taxon>Tracheophyta</taxon>
        <taxon>Spermatophyta</taxon>
        <taxon>Magnoliopsida</taxon>
        <taxon>eudicotyledons</taxon>
        <taxon>Gunneridae</taxon>
        <taxon>Pentapetalae</taxon>
        <taxon>asterids</taxon>
        <taxon>campanulids</taxon>
        <taxon>Escalloniales</taxon>
        <taxon>Escalloniaceae</taxon>
        <taxon>Escallonia</taxon>
    </lineage>
</organism>
<feature type="domain" description="Retrotransposon gag" evidence="1">
    <location>
        <begin position="79"/>
        <end position="132"/>
    </location>
</feature>
<dbReference type="InterPro" id="IPR005162">
    <property type="entry name" value="Retrotrans_gag_dom"/>
</dbReference>
<dbReference type="Proteomes" id="UP001187471">
    <property type="component" value="Unassembled WGS sequence"/>
</dbReference>
<dbReference type="Pfam" id="PF03732">
    <property type="entry name" value="Retrotrans_gag"/>
    <property type="match status" value="1"/>
</dbReference>
<evidence type="ECO:0000313" key="3">
    <source>
        <dbReference type="Proteomes" id="UP001187471"/>
    </source>
</evidence>
<evidence type="ECO:0000259" key="1">
    <source>
        <dbReference type="Pfam" id="PF03732"/>
    </source>
</evidence>
<gene>
    <name evidence="2" type="ORF">RJ640_016218</name>
</gene>
<accession>A0AA88QNX2</accession>
<proteinExistence type="predicted"/>
<keyword evidence="3" id="KW-1185">Reference proteome</keyword>
<sequence length="148" mass="17002">MPRSSKTSLIETNSLGPLDGLEQRFETYDLRFGSLDATLGDLQKNYSDMKLEMLSTVTQINARLETLLKAKQPTEAGTSRESVIWEFNQLRQTTTISDYYNHFEELRARVVEEFGALNEGYFIKSFIGGLKPEIRSRVEQFEVNGYMN</sequence>